<dbReference type="EMBL" id="AVOT02007851">
    <property type="protein sequence ID" value="MBW0484784.1"/>
    <property type="molecule type" value="Genomic_DNA"/>
</dbReference>
<accession>A0A9Q3CGC9</accession>
<dbReference type="AlphaFoldDB" id="A0A9Q3CGC9"/>
<reference evidence="2" key="1">
    <citation type="submission" date="2021-03" db="EMBL/GenBank/DDBJ databases">
        <title>Draft genome sequence of rust myrtle Austropuccinia psidii MF-1, a brazilian biotype.</title>
        <authorList>
            <person name="Quecine M.C."/>
            <person name="Pachon D.M.R."/>
            <person name="Bonatelli M.L."/>
            <person name="Correr F.H."/>
            <person name="Franceschini L.M."/>
            <person name="Leite T.F."/>
            <person name="Margarido G.R.A."/>
            <person name="Almeida C.A."/>
            <person name="Ferrarezi J.A."/>
            <person name="Labate C.A."/>
        </authorList>
    </citation>
    <scope>NUCLEOTIDE SEQUENCE</scope>
    <source>
        <strain evidence="2">MF-1</strain>
    </source>
</reference>
<gene>
    <name evidence="2" type="ORF">O181_024499</name>
</gene>
<proteinExistence type="predicted"/>
<comment type="caution">
    <text evidence="2">The sequence shown here is derived from an EMBL/GenBank/DDBJ whole genome shotgun (WGS) entry which is preliminary data.</text>
</comment>
<feature type="region of interest" description="Disordered" evidence="1">
    <location>
        <begin position="78"/>
        <end position="130"/>
    </location>
</feature>
<sequence length="130" mass="14740">MKSFPKAPKGLPLDFYNPKLLNSKLPSQRKNLADIANVEFLNNPADSLEFKDENKRLGDRSFTNRNWDISTKKSNLDFLVQPESDSDEQSTDAKTSYGESISIEITDQEDNEEKGINEGQEKLQNSKKGK</sequence>
<evidence type="ECO:0000313" key="3">
    <source>
        <dbReference type="Proteomes" id="UP000765509"/>
    </source>
</evidence>
<dbReference type="OrthoDB" id="2507010at2759"/>
<keyword evidence="3" id="KW-1185">Reference proteome</keyword>
<name>A0A9Q3CGC9_9BASI</name>
<feature type="compositionally biased region" description="Polar residues" evidence="1">
    <location>
        <begin position="92"/>
        <end position="105"/>
    </location>
</feature>
<evidence type="ECO:0000313" key="2">
    <source>
        <dbReference type="EMBL" id="MBW0484784.1"/>
    </source>
</evidence>
<evidence type="ECO:0000256" key="1">
    <source>
        <dbReference type="SAM" id="MobiDB-lite"/>
    </source>
</evidence>
<dbReference type="Proteomes" id="UP000765509">
    <property type="component" value="Unassembled WGS sequence"/>
</dbReference>
<organism evidence="2 3">
    <name type="scientific">Austropuccinia psidii MF-1</name>
    <dbReference type="NCBI Taxonomy" id="1389203"/>
    <lineage>
        <taxon>Eukaryota</taxon>
        <taxon>Fungi</taxon>
        <taxon>Dikarya</taxon>
        <taxon>Basidiomycota</taxon>
        <taxon>Pucciniomycotina</taxon>
        <taxon>Pucciniomycetes</taxon>
        <taxon>Pucciniales</taxon>
        <taxon>Sphaerophragmiaceae</taxon>
        <taxon>Austropuccinia</taxon>
    </lineage>
</organism>
<protein>
    <submittedName>
        <fullName evidence="2">Uncharacterized protein</fullName>
    </submittedName>
</protein>